<dbReference type="Gene3D" id="1.20.1050.60">
    <property type="entry name" value="alpha-1,2-mannosidase"/>
    <property type="match status" value="1"/>
</dbReference>
<dbReference type="EMBL" id="CP139558">
    <property type="protein sequence ID" value="WPU94748.1"/>
    <property type="molecule type" value="Genomic_DNA"/>
</dbReference>
<proteinExistence type="predicted"/>
<keyword evidence="3" id="KW-0106">Calcium</keyword>
<evidence type="ECO:0000313" key="8">
    <source>
        <dbReference type="Proteomes" id="UP001324380"/>
    </source>
</evidence>
<dbReference type="InterPro" id="IPR012939">
    <property type="entry name" value="Glyco_hydro_92"/>
</dbReference>
<dbReference type="PANTHER" id="PTHR12143:SF43">
    <property type="entry name" value="PUTATIVE-RELATED"/>
    <property type="match status" value="1"/>
</dbReference>
<dbReference type="GO" id="GO:0016798">
    <property type="term" value="F:hydrolase activity, acting on glycosyl bonds"/>
    <property type="evidence" value="ECO:0007669"/>
    <property type="project" value="UniProtKB-KW"/>
</dbReference>
<dbReference type="Proteomes" id="UP001324380">
    <property type="component" value="Chromosome"/>
</dbReference>
<reference evidence="7 8" key="1">
    <citation type="submission" date="2023-11" db="EMBL/GenBank/DDBJ databases">
        <title>Analysis of the Genomes of Mucilaginibacter gossypii cycad 4 and M. sabulilitoris SNA2: microbes with the potential for plant growth promotion.</title>
        <authorList>
            <person name="Hirsch A.M."/>
            <person name="Humm E."/>
            <person name="Rubbi M."/>
            <person name="Del Vecchio G."/>
            <person name="Ha S.M."/>
            <person name="Pellegrini M."/>
            <person name="Gunsalus R.P."/>
        </authorList>
    </citation>
    <scope>NUCLEOTIDE SEQUENCE [LARGE SCALE GENOMIC DNA]</scope>
    <source>
        <strain evidence="7 8">SNA2</strain>
    </source>
</reference>
<feature type="domain" description="Glycosyl hydrolase family 92 N-terminal" evidence="6">
    <location>
        <begin position="46"/>
        <end position="252"/>
    </location>
</feature>
<dbReference type="EC" id="3.2.1.-" evidence="7"/>
<protein>
    <submittedName>
        <fullName evidence="7">GH92 family glycosyl hydrolase</fullName>
        <ecNumber evidence="7">3.2.1.-</ecNumber>
    </submittedName>
</protein>
<dbReference type="InterPro" id="IPR005887">
    <property type="entry name" value="GH92_a_mannosidase_put"/>
</dbReference>
<feature type="domain" description="Glycosyl hydrolase family 92" evidence="5">
    <location>
        <begin position="258"/>
        <end position="748"/>
    </location>
</feature>
<evidence type="ECO:0000313" key="7">
    <source>
        <dbReference type="EMBL" id="WPU94748.1"/>
    </source>
</evidence>
<keyword evidence="7" id="KW-0378">Hydrolase</keyword>
<accession>A0ABZ0TRH1</accession>
<evidence type="ECO:0000256" key="3">
    <source>
        <dbReference type="ARBA" id="ARBA00022837"/>
    </source>
</evidence>
<sequence length="759" mass="85713">MLFKLLKSFLSLRLSITSTVIVVAVSSSSINAQDLSNNAGTGILQFVDPKIGNVGLLLQPTRPTVQLPNQMIRMYPDRSDYIDDQITAFPLNIVSHRLGQVFAIKPWTQSLTRDSWKRKMTYDHELEVTRPWYYATYLIDDEINVAFTAGRKTGFYQFAFPKNAAAKKILLDFYNPGKASWNLINGRVLEGMETYHGDIPIYVYGEFSEGGMPGGESAGKITGGLPAFRAGRHVYLEYSENVTKVDFRYAVSYISPAQARANFKEELTGRSFEDLKLSGEAEWKNTLGNIHVEGGTEAQRRAFYTAYYRCNERMVDITEDGRYYSGFDKRVHSTNRPFYVDDWTWDTYLALHPLRAIVNPRMEEDMLASYVSQYEQSGWMPTFPVLFGDHACMNGFHSSIMLLDDYRKGLRNFDFKKGFEGMLKNATQATMLPWRNGPKTALDDVYFSKGFFPALHKDEPETEAQVDGHERRQAVAVTLGASYDDWAVGQMAQELGDGNIAATFAKRAKNYRTLWNSVNGMFMPKDGKGNWIDIDPKFDGGSGGRDYYDENNGWTYLWQVQHDVPGLMELMGGKAKFEARLDQLFREPLGRSRYEFWSKFPDATGLVGEFSMGNEPSFFIPYLYNFTSSPWKTQKHIRLLMDLWYKDNVFGIPGDEDGGGMSAFLVFSSMGFYPFSPGTPDYTIGSPVFTKVEISLPGGKTFTVSAPNCSVVNKYIQRASLNGKPLNSTWFTHAQLAAGGTLELVMGPTPNKQWGVSKN</sequence>
<name>A0ABZ0TRH1_9SPHI</name>
<evidence type="ECO:0000256" key="2">
    <source>
        <dbReference type="ARBA" id="ARBA00011245"/>
    </source>
</evidence>
<evidence type="ECO:0000259" key="6">
    <source>
        <dbReference type="Pfam" id="PF17678"/>
    </source>
</evidence>
<keyword evidence="4" id="KW-0732">Signal</keyword>
<dbReference type="PANTHER" id="PTHR12143">
    <property type="entry name" value="PEPTIDE N-GLYCANASE PNGASE -RELATED"/>
    <property type="match status" value="1"/>
</dbReference>
<dbReference type="Gene3D" id="1.20.1610.10">
    <property type="entry name" value="alpha-1,2-mannosidases domains"/>
    <property type="match status" value="1"/>
</dbReference>
<dbReference type="RefSeq" id="WP_321563864.1">
    <property type="nucleotide sequence ID" value="NZ_CP139558.1"/>
</dbReference>
<organism evidence="7 8">
    <name type="scientific">Mucilaginibacter sabulilitoris</name>
    <dbReference type="NCBI Taxonomy" id="1173583"/>
    <lineage>
        <taxon>Bacteria</taxon>
        <taxon>Pseudomonadati</taxon>
        <taxon>Bacteroidota</taxon>
        <taxon>Sphingobacteriia</taxon>
        <taxon>Sphingobacteriales</taxon>
        <taxon>Sphingobacteriaceae</taxon>
        <taxon>Mucilaginibacter</taxon>
    </lineage>
</organism>
<dbReference type="Pfam" id="PF07971">
    <property type="entry name" value="Glyco_hydro_92"/>
    <property type="match status" value="1"/>
</dbReference>
<keyword evidence="8" id="KW-1185">Reference proteome</keyword>
<dbReference type="InterPro" id="IPR014718">
    <property type="entry name" value="GH-type_carb-bd"/>
</dbReference>
<evidence type="ECO:0000256" key="1">
    <source>
        <dbReference type="ARBA" id="ARBA00001913"/>
    </source>
</evidence>
<evidence type="ECO:0000259" key="5">
    <source>
        <dbReference type="Pfam" id="PF07971"/>
    </source>
</evidence>
<comment type="cofactor">
    <cofactor evidence="1">
        <name>Ca(2+)</name>
        <dbReference type="ChEBI" id="CHEBI:29108"/>
    </cofactor>
</comment>
<keyword evidence="7" id="KW-0326">Glycosidase</keyword>
<feature type="signal peptide" evidence="4">
    <location>
        <begin position="1"/>
        <end position="32"/>
    </location>
</feature>
<dbReference type="SUPFAM" id="SSF48208">
    <property type="entry name" value="Six-hairpin glycosidases"/>
    <property type="match status" value="1"/>
</dbReference>
<dbReference type="NCBIfam" id="TIGR01180">
    <property type="entry name" value="aman2_put"/>
    <property type="match status" value="1"/>
</dbReference>
<gene>
    <name evidence="7" type="ORF">SNE25_04340</name>
</gene>
<dbReference type="InterPro" id="IPR050883">
    <property type="entry name" value="PNGase"/>
</dbReference>
<dbReference type="Gene3D" id="2.70.98.10">
    <property type="match status" value="1"/>
</dbReference>
<dbReference type="InterPro" id="IPR041371">
    <property type="entry name" value="GH92_N"/>
</dbReference>
<dbReference type="Gene3D" id="3.30.2080.10">
    <property type="entry name" value="GH92 mannosidase domain"/>
    <property type="match status" value="1"/>
</dbReference>
<dbReference type="InterPro" id="IPR008928">
    <property type="entry name" value="6-hairpin_glycosidase_sf"/>
</dbReference>
<comment type="subunit">
    <text evidence="2">Monomer.</text>
</comment>
<dbReference type="Pfam" id="PF17678">
    <property type="entry name" value="Glyco_hydro_92N"/>
    <property type="match status" value="1"/>
</dbReference>
<feature type="chain" id="PRO_5045702398" evidence="4">
    <location>
        <begin position="33"/>
        <end position="759"/>
    </location>
</feature>
<evidence type="ECO:0000256" key="4">
    <source>
        <dbReference type="SAM" id="SignalP"/>
    </source>
</evidence>